<dbReference type="EMBL" id="PEXW01000003">
    <property type="protein sequence ID" value="PIS41035.1"/>
    <property type="molecule type" value="Genomic_DNA"/>
</dbReference>
<organism evidence="2 3">
    <name type="scientific">Candidatus Kerfeldbacteria bacterium CG08_land_8_20_14_0_20_43_14</name>
    <dbReference type="NCBI Taxonomy" id="2014246"/>
    <lineage>
        <taxon>Bacteria</taxon>
        <taxon>Candidatus Kerfeldiibacteriota</taxon>
    </lineage>
</organism>
<dbReference type="InterPro" id="IPR036583">
    <property type="entry name" value="23S_rRNA_IVS_sf"/>
</dbReference>
<name>A0A2H0YRA2_9BACT</name>
<gene>
    <name evidence="2" type="ORF">COT26_00180</name>
</gene>
<accession>A0A2H0YRA2</accession>
<dbReference type="Proteomes" id="UP000236845">
    <property type="component" value="Unassembled WGS sequence"/>
</dbReference>
<protein>
    <recommendedName>
        <fullName evidence="1">bAvd-like domain-containing protein</fullName>
    </recommendedName>
</protein>
<feature type="domain" description="bAvd-like" evidence="1">
    <location>
        <begin position="14"/>
        <end position="117"/>
    </location>
</feature>
<reference evidence="3" key="1">
    <citation type="submission" date="2017-09" db="EMBL/GenBank/DDBJ databases">
        <title>Depth-based differentiation of microbial function through sediment-hosted aquifers and enrichment of novel symbionts in the deep terrestrial subsurface.</title>
        <authorList>
            <person name="Probst A.J."/>
            <person name="Ladd B."/>
            <person name="Jarett J.K."/>
            <person name="Geller-Mcgrath D.E."/>
            <person name="Sieber C.M.K."/>
            <person name="Emerson J.B."/>
            <person name="Anantharaman K."/>
            <person name="Thomas B.C."/>
            <person name="Malmstrom R."/>
            <person name="Stieglmeier M."/>
            <person name="Klingl A."/>
            <person name="Woyke T."/>
            <person name="Ryan C.M."/>
            <person name="Banfield J.F."/>
        </authorList>
    </citation>
    <scope>NUCLEOTIDE SEQUENCE [LARGE SCALE GENOMIC DNA]</scope>
</reference>
<dbReference type="CDD" id="cd16376">
    <property type="entry name" value="Avd_like"/>
    <property type="match status" value="1"/>
</dbReference>
<dbReference type="Pfam" id="PF22296">
    <property type="entry name" value="bAvd"/>
    <property type="match status" value="1"/>
</dbReference>
<dbReference type="SUPFAM" id="SSF158446">
    <property type="entry name" value="IVS-encoded protein-like"/>
    <property type="match status" value="1"/>
</dbReference>
<evidence type="ECO:0000259" key="1">
    <source>
        <dbReference type="Pfam" id="PF22296"/>
    </source>
</evidence>
<comment type="caution">
    <text evidence="2">The sequence shown here is derived from an EMBL/GenBank/DDBJ whole genome shotgun (WGS) entry which is preliminary data.</text>
</comment>
<dbReference type="NCBIfam" id="NF033474">
    <property type="entry name" value="DivGenRetAVD"/>
    <property type="match status" value="1"/>
</dbReference>
<proteinExistence type="predicted"/>
<dbReference type="InterPro" id="IPR055360">
    <property type="entry name" value="bAvd"/>
</dbReference>
<sequence length="120" mass="14109">MNLHTIDEFNIPIFKKSYDLYKTLYSYRLAVPKQDRYTLWQKCEQTILDIVEGILLASQEPKNAKYSTLEQVSLKLNMARVFFRLAKEVKAIDNKKYVVLQTNVDEIGRMLSGWIKSTKE</sequence>
<evidence type="ECO:0000313" key="3">
    <source>
        <dbReference type="Proteomes" id="UP000236845"/>
    </source>
</evidence>
<dbReference type="AlphaFoldDB" id="A0A2H0YRA2"/>
<dbReference type="Gene3D" id="1.20.1440.60">
    <property type="entry name" value="23S rRNA-intervening sequence"/>
    <property type="match status" value="1"/>
</dbReference>
<evidence type="ECO:0000313" key="2">
    <source>
        <dbReference type="EMBL" id="PIS41035.1"/>
    </source>
</evidence>